<gene>
    <name evidence="7" type="ORF">SAMN05192542_104158</name>
</gene>
<dbReference type="HAMAP" id="MF_04110">
    <property type="entry name" value="ENDOLYSIN_T4"/>
    <property type="match status" value="1"/>
</dbReference>
<dbReference type="Pfam" id="PF00959">
    <property type="entry name" value="Phage_lysozyme"/>
    <property type="match status" value="1"/>
</dbReference>
<dbReference type="InterPro" id="IPR051018">
    <property type="entry name" value="Bacteriophage_GH24"/>
</dbReference>
<reference evidence="8" key="1">
    <citation type="submission" date="2016-10" db="EMBL/GenBank/DDBJ databases">
        <authorList>
            <person name="Varghese N."/>
            <person name="Submissions S."/>
        </authorList>
    </citation>
    <scope>NUCLEOTIDE SEQUENCE [LARGE SCALE GENOMIC DNA]</scope>
    <source>
        <strain evidence="8">LMG 26416</strain>
    </source>
</reference>
<keyword evidence="8" id="KW-1185">Reference proteome</keyword>
<evidence type="ECO:0000256" key="2">
    <source>
        <dbReference type="ARBA" id="ARBA00022529"/>
    </source>
</evidence>
<keyword evidence="5 6" id="KW-0326">Glycosidase</keyword>
<dbReference type="Proteomes" id="UP000199120">
    <property type="component" value="Unassembled WGS sequence"/>
</dbReference>
<sequence>MPFRPQKKGLVAVIGATAAAAAISFTGGNEGVRLAPYTDQLGGGVQTVCFGETDVPMQRYTLPECKQILDSSLAGYASSVRAMTPGFDALTDGQKVAVIDFAYNAGLGSYRSSTLRRRYAAADFPAACDEFLKWRFTGGRDCSVASSGCTGIYTRRRAERAACLGE</sequence>
<comment type="catalytic activity">
    <reaction evidence="1 6">
        <text>Hydrolysis of (1-&gt;4)-beta-linkages between N-acetylmuramic acid and N-acetyl-D-glucosamine residues in a peptidoglycan and between N-acetyl-D-glucosamine residues in chitodextrins.</text>
        <dbReference type="EC" id="3.2.1.17"/>
    </reaction>
</comment>
<evidence type="ECO:0000256" key="4">
    <source>
        <dbReference type="ARBA" id="ARBA00022801"/>
    </source>
</evidence>
<dbReference type="RefSeq" id="WP_167627125.1">
    <property type="nucleotide sequence ID" value="NZ_FNSR01000002.1"/>
</dbReference>
<dbReference type="InterPro" id="IPR023346">
    <property type="entry name" value="Lysozyme-like_dom_sf"/>
</dbReference>
<dbReference type="GO" id="GO:0042742">
    <property type="term" value="P:defense response to bacterium"/>
    <property type="evidence" value="ECO:0007669"/>
    <property type="project" value="UniProtKB-KW"/>
</dbReference>
<evidence type="ECO:0000256" key="1">
    <source>
        <dbReference type="ARBA" id="ARBA00000632"/>
    </source>
</evidence>
<dbReference type="GO" id="GO:0003796">
    <property type="term" value="F:lysozyme activity"/>
    <property type="evidence" value="ECO:0007669"/>
    <property type="project" value="UniProtKB-EC"/>
</dbReference>
<dbReference type="GO" id="GO:0009253">
    <property type="term" value="P:peptidoglycan catabolic process"/>
    <property type="evidence" value="ECO:0007669"/>
    <property type="project" value="InterPro"/>
</dbReference>
<dbReference type="EMBL" id="FOAJ01000004">
    <property type="protein sequence ID" value="SEK93180.1"/>
    <property type="molecule type" value="Genomic_DNA"/>
</dbReference>
<evidence type="ECO:0000313" key="7">
    <source>
        <dbReference type="EMBL" id="SEK93180.1"/>
    </source>
</evidence>
<dbReference type="EC" id="3.2.1.17" evidence="6"/>
<evidence type="ECO:0000256" key="3">
    <source>
        <dbReference type="ARBA" id="ARBA00022638"/>
    </source>
</evidence>
<dbReference type="CDD" id="cd16900">
    <property type="entry name" value="endolysin_R21-like"/>
    <property type="match status" value="1"/>
</dbReference>
<name>A0A1H7L305_9BURK</name>
<comment type="similarity">
    <text evidence="6">Belongs to the glycosyl hydrolase 24 family.</text>
</comment>
<keyword evidence="3 6" id="KW-0081">Bacteriolytic enzyme</keyword>
<keyword evidence="4 6" id="KW-0378">Hydrolase</keyword>
<evidence type="ECO:0000256" key="6">
    <source>
        <dbReference type="RuleBase" id="RU003788"/>
    </source>
</evidence>
<dbReference type="InterPro" id="IPR002196">
    <property type="entry name" value="Glyco_hydro_24"/>
</dbReference>
<dbReference type="STRING" id="416943.SAMN05445871_4021"/>
<organism evidence="7 8">
    <name type="scientific">Paraburkholderia caballeronis</name>
    <dbReference type="NCBI Taxonomy" id="416943"/>
    <lineage>
        <taxon>Bacteria</taxon>
        <taxon>Pseudomonadati</taxon>
        <taxon>Pseudomonadota</taxon>
        <taxon>Betaproteobacteria</taxon>
        <taxon>Burkholderiales</taxon>
        <taxon>Burkholderiaceae</taxon>
        <taxon>Paraburkholderia</taxon>
    </lineage>
</organism>
<proteinExistence type="inferred from homology"/>
<dbReference type="PANTHER" id="PTHR38107:SF3">
    <property type="entry name" value="LYSOZYME RRRD-RELATED"/>
    <property type="match status" value="1"/>
</dbReference>
<dbReference type="PANTHER" id="PTHR38107">
    <property type="match status" value="1"/>
</dbReference>
<accession>A0A1H7L305</accession>
<dbReference type="SUPFAM" id="SSF53955">
    <property type="entry name" value="Lysozyme-like"/>
    <property type="match status" value="1"/>
</dbReference>
<dbReference type="GO" id="GO:0031640">
    <property type="term" value="P:killing of cells of another organism"/>
    <property type="evidence" value="ECO:0007669"/>
    <property type="project" value="UniProtKB-KW"/>
</dbReference>
<dbReference type="GO" id="GO:0016998">
    <property type="term" value="P:cell wall macromolecule catabolic process"/>
    <property type="evidence" value="ECO:0007669"/>
    <property type="project" value="InterPro"/>
</dbReference>
<evidence type="ECO:0000256" key="5">
    <source>
        <dbReference type="ARBA" id="ARBA00023295"/>
    </source>
</evidence>
<evidence type="ECO:0000313" key="8">
    <source>
        <dbReference type="Proteomes" id="UP000199120"/>
    </source>
</evidence>
<dbReference type="Gene3D" id="1.10.530.40">
    <property type="match status" value="1"/>
</dbReference>
<dbReference type="AlphaFoldDB" id="A0A1H7L305"/>
<keyword evidence="2 6" id="KW-0929">Antimicrobial</keyword>
<protein>
    <recommendedName>
        <fullName evidence="6">Lysozyme</fullName>
        <ecNumber evidence="6">3.2.1.17</ecNumber>
    </recommendedName>
</protein>
<dbReference type="InterPro" id="IPR023347">
    <property type="entry name" value="Lysozyme_dom_sf"/>
</dbReference>
<dbReference type="InterPro" id="IPR034690">
    <property type="entry name" value="Endolysin_T4_type"/>
</dbReference>